<organism evidence="1 2">
    <name type="scientific">Chitinophaga alhagiae</name>
    <dbReference type="NCBI Taxonomy" id="2203219"/>
    <lineage>
        <taxon>Bacteria</taxon>
        <taxon>Pseudomonadati</taxon>
        <taxon>Bacteroidota</taxon>
        <taxon>Chitinophagia</taxon>
        <taxon>Chitinophagales</taxon>
        <taxon>Chitinophagaceae</taxon>
        <taxon>Chitinophaga</taxon>
    </lineage>
</organism>
<accession>A0ABN5LQD8</accession>
<keyword evidence="2" id="KW-1185">Reference proteome</keyword>
<dbReference type="EMBL" id="CP029600">
    <property type="protein sequence ID" value="AWO01576.1"/>
    <property type="molecule type" value="Genomic_DNA"/>
</dbReference>
<proteinExistence type="predicted"/>
<gene>
    <name evidence="1" type="ORF">DLD77_07645</name>
</gene>
<protein>
    <recommendedName>
        <fullName evidence="3">Phosphoribosyl-ATP pyrophosphohydrolase</fullName>
    </recommendedName>
</protein>
<evidence type="ECO:0000313" key="2">
    <source>
        <dbReference type="Proteomes" id="UP000246099"/>
    </source>
</evidence>
<name>A0ABN5LQD8_9BACT</name>
<dbReference type="Proteomes" id="UP000246099">
    <property type="component" value="Chromosome"/>
</dbReference>
<sequence length="108" mass="12930">MNRLVKKEHVIEIDVNKKRKQSNVISMKPVERDLLILLHEDRYNEQEIQYEVKQISDMLSLVETMDYLATATEVADCNKHRVSSKRRVLERAFFRKEPKAFEFIVHKN</sequence>
<reference evidence="1 2" key="1">
    <citation type="submission" date="2018-05" db="EMBL/GenBank/DDBJ databases">
        <title>Chitinophaga sp. nov., isolated from rhizosphere soil of Alhagi.</title>
        <authorList>
            <person name="Liu Y."/>
        </authorList>
    </citation>
    <scope>NUCLEOTIDE SEQUENCE [LARGE SCALE GENOMIC DNA]</scope>
    <source>
        <strain evidence="1 2">T22</strain>
    </source>
</reference>
<evidence type="ECO:0008006" key="3">
    <source>
        <dbReference type="Google" id="ProtNLM"/>
    </source>
</evidence>
<evidence type="ECO:0000313" key="1">
    <source>
        <dbReference type="EMBL" id="AWO01576.1"/>
    </source>
</evidence>